<dbReference type="AlphaFoldDB" id="A0A7H9B6M4"/>
<dbReference type="SUPFAM" id="SSF81383">
    <property type="entry name" value="F-box domain"/>
    <property type="match status" value="1"/>
</dbReference>
<dbReference type="Gene3D" id="1.20.1280.50">
    <property type="match status" value="1"/>
</dbReference>
<organism evidence="3 4">
    <name type="scientific">Zygotorulaspora mrakii</name>
    <name type="common">Zygosaccharomyces mrakii</name>
    <dbReference type="NCBI Taxonomy" id="42260"/>
    <lineage>
        <taxon>Eukaryota</taxon>
        <taxon>Fungi</taxon>
        <taxon>Dikarya</taxon>
        <taxon>Ascomycota</taxon>
        <taxon>Saccharomycotina</taxon>
        <taxon>Saccharomycetes</taxon>
        <taxon>Saccharomycetales</taxon>
        <taxon>Saccharomycetaceae</taxon>
        <taxon>Zygotorulaspora</taxon>
    </lineage>
</organism>
<feature type="compositionally biased region" description="Polar residues" evidence="1">
    <location>
        <begin position="236"/>
        <end position="245"/>
    </location>
</feature>
<feature type="domain" description="F-box" evidence="2">
    <location>
        <begin position="11"/>
        <end position="57"/>
    </location>
</feature>
<feature type="region of interest" description="Disordered" evidence="1">
    <location>
        <begin position="196"/>
        <end position="259"/>
    </location>
</feature>
<gene>
    <name evidence="3" type="ORF">HG535_0F04760</name>
</gene>
<protein>
    <recommendedName>
        <fullName evidence="2">F-box domain-containing protein</fullName>
    </recommendedName>
</protein>
<dbReference type="InterPro" id="IPR036047">
    <property type="entry name" value="F-box-like_dom_sf"/>
</dbReference>
<accession>A0A7H9B6M4</accession>
<feature type="compositionally biased region" description="Low complexity" evidence="1">
    <location>
        <begin position="246"/>
        <end position="259"/>
    </location>
</feature>
<dbReference type="Pfam" id="PF00646">
    <property type="entry name" value="F-box"/>
    <property type="match status" value="1"/>
</dbReference>
<dbReference type="SMART" id="SM00256">
    <property type="entry name" value="FBOX"/>
    <property type="match status" value="1"/>
</dbReference>
<dbReference type="Proteomes" id="UP000509704">
    <property type="component" value="Chromosome 6"/>
</dbReference>
<keyword evidence="4" id="KW-1185">Reference proteome</keyword>
<proteinExistence type="predicted"/>
<dbReference type="GeneID" id="59237722"/>
<dbReference type="RefSeq" id="XP_037145689.1">
    <property type="nucleotide sequence ID" value="XM_037289794.1"/>
</dbReference>
<reference evidence="3 4" key="1">
    <citation type="submission" date="2020-07" db="EMBL/GenBank/DDBJ databases">
        <title>The yeast mating-type switching endonuclease HO is a domesticated member of an unorthodox homing genetic element family.</title>
        <authorList>
            <person name="Coughlan A.Y."/>
            <person name="Lombardi L."/>
            <person name="Braun-Galleani S."/>
            <person name="Martos A.R."/>
            <person name="Galeote V."/>
            <person name="Bigey F."/>
            <person name="Dequin S."/>
            <person name="Byrne K.P."/>
            <person name="Wolfe K.H."/>
        </authorList>
    </citation>
    <scope>NUCLEOTIDE SEQUENCE [LARGE SCALE GENOMIC DNA]</scope>
    <source>
        <strain evidence="3 4">NRRL Y-6702</strain>
    </source>
</reference>
<evidence type="ECO:0000313" key="3">
    <source>
        <dbReference type="EMBL" id="QLG73964.1"/>
    </source>
</evidence>
<dbReference type="KEGG" id="zmk:HG535_0F04760"/>
<dbReference type="InterPro" id="IPR001810">
    <property type="entry name" value="F-box_dom"/>
</dbReference>
<dbReference type="OrthoDB" id="3219396at2759"/>
<sequence length="462" mass="52338">MNSNRCANESPHGLTDLPLNVIFRILSFLDLKQLQSIAKCCRLLRVLANENFFLTNTLMNLHSRRDQWTRRLIFDVFDIFNGSRHVILRLTTAYNISLLESIRIVQKNYGLGYSKWRSSPGTSYSKSLSKDVLEGSGEIQTSNIESGDAASCNTTFMENRNCIIEREAMTYMEILQGFHRLCASSQDDIIESKRVNEETWDDSEHEISLEENLSVNDQDVDSDIGTPTQKDKKTFDTTSKQPRTLSPTSSDYSKSSSNSIFSELPPKLSTCGWHSSIYELEHVSDELNSGNSDENTSSSSESIVKLRNSNKVKDKAALFEKLISNDYAMSGNQKKLKKKKSYGVLTSAGHNNMLSSLSNTFSSSKRNISKGYLEELERCNLIIAGIPTSRNELEDMVMSNHTSRLNRNEVVPSRSNETELRLQSNMGDREIRESSRLKSRKLQRSKLNAFVTGDNKICYEKL</sequence>
<name>A0A7H9B6M4_ZYGMR</name>
<evidence type="ECO:0000256" key="1">
    <source>
        <dbReference type="SAM" id="MobiDB-lite"/>
    </source>
</evidence>
<dbReference type="PROSITE" id="PS50181">
    <property type="entry name" value="FBOX"/>
    <property type="match status" value="1"/>
</dbReference>
<dbReference type="EMBL" id="CP058609">
    <property type="protein sequence ID" value="QLG73964.1"/>
    <property type="molecule type" value="Genomic_DNA"/>
</dbReference>
<evidence type="ECO:0000259" key="2">
    <source>
        <dbReference type="PROSITE" id="PS50181"/>
    </source>
</evidence>
<evidence type="ECO:0000313" key="4">
    <source>
        <dbReference type="Proteomes" id="UP000509704"/>
    </source>
</evidence>